<evidence type="ECO:0000313" key="2">
    <source>
        <dbReference type="Proteomes" id="UP000466632"/>
    </source>
</evidence>
<keyword evidence="2" id="KW-1185">Reference proteome</keyword>
<accession>A0A7I7P3U1</accession>
<dbReference type="EMBL" id="AP022582">
    <property type="protein sequence ID" value="BBY03144.1"/>
    <property type="molecule type" value="Genomic_DNA"/>
</dbReference>
<proteinExistence type="predicted"/>
<protein>
    <submittedName>
        <fullName evidence="1">Uncharacterized protein</fullName>
    </submittedName>
</protein>
<dbReference type="Proteomes" id="UP000466632">
    <property type="component" value="Chromosome"/>
</dbReference>
<sequence>MDNEFDFRIVNRPLENLAVLFKERGPDRLSLPQRSADRPLEGLSLQPALDFREEAKLPLRSEATCLLREPYVQLPGRQGKRPAITFHPTPLGVRPH</sequence>
<dbReference type="KEGG" id="mseo:MSEO_36430"/>
<evidence type="ECO:0000313" key="1">
    <source>
        <dbReference type="EMBL" id="BBY03144.1"/>
    </source>
</evidence>
<gene>
    <name evidence="1" type="ORF">MSEO_36430</name>
</gene>
<organism evidence="1 2">
    <name type="scientific">Mycobacterium seoulense</name>
    <dbReference type="NCBI Taxonomy" id="386911"/>
    <lineage>
        <taxon>Bacteria</taxon>
        <taxon>Bacillati</taxon>
        <taxon>Actinomycetota</taxon>
        <taxon>Actinomycetes</taxon>
        <taxon>Mycobacteriales</taxon>
        <taxon>Mycobacteriaceae</taxon>
        <taxon>Mycobacterium</taxon>
    </lineage>
</organism>
<dbReference type="AlphaFoldDB" id="A0A7I7P3U1"/>
<name>A0A7I7P3U1_9MYCO</name>
<reference evidence="1 2" key="1">
    <citation type="journal article" date="2019" name="Emerg. Microbes Infect.">
        <title>Comprehensive subspecies identification of 175 nontuberculous mycobacteria species based on 7547 genomic profiles.</title>
        <authorList>
            <person name="Matsumoto Y."/>
            <person name="Kinjo T."/>
            <person name="Motooka D."/>
            <person name="Nabeya D."/>
            <person name="Jung N."/>
            <person name="Uechi K."/>
            <person name="Horii T."/>
            <person name="Iida T."/>
            <person name="Fujita J."/>
            <person name="Nakamura S."/>
        </authorList>
    </citation>
    <scope>NUCLEOTIDE SEQUENCE [LARGE SCALE GENOMIC DNA]</scope>
    <source>
        <strain evidence="1 2">JCM 16018</strain>
    </source>
</reference>